<accession>A0A7M7NPW6</accession>
<dbReference type="RefSeq" id="XP_030839817.1">
    <property type="nucleotide sequence ID" value="XM_030983957.1"/>
</dbReference>
<dbReference type="KEGG" id="spu:577017"/>
<evidence type="ECO:0000313" key="8">
    <source>
        <dbReference type="EnsemblMetazoa" id="XP_030839817"/>
    </source>
</evidence>
<dbReference type="GO" id="GO:0043625">
    <property type="term" value="C:delta DNA polymerase complex"/>
    <property type="evidence" value="ECO:0000318"/>
    <property type="project" value="GO_Central"/>
</dbReference>
<dbReference type="GO" id="GO:1902969">
    <property type="term" value="P:mitotic DNA replication"/>
    <property type="evidence" value="ECO:0007669"/>
    <property type="project" value="UniProtKB-ARBA"/>
</dbReference>
<keyword evidence="4" id="KW-0235">DNA replication</keyword>
<dbReference type="InterPro" id="IPR041863">
    <property type="entry name" value="PolD2_C"/>
</dbReference>
<sequence length="445" mass="49835">MTEMPSSGQETFQRLSCDYENLSSRFKLQDRNYQRQYAHLYSERLISMRPGLEKAARRKWGEDAPLCHLYQLVSGEKQIVVGTLFKSMELKPSILKEISEDRNLTPQPVRERFFSDSDFLVLEDELQRVVLTGNIDVQTAITGTVIAVKGFENDNGKFEVEDSCYVDLPSIEEFPPLDDDRYIILMSGLGIGSDQTDLMNLQLMVDIITGQLGTADQQKMFSKVVRVIIAGNSLSESTQDKGVLTTAKYLTRKSQAGTVEGVKTLDHILVQLTSCIPVDLMAGDFDPANSSLPQQPFHRCMFPQSSVYSTFNSVTNPYEAKIAGIRVLGSSGQNVTDIYQFTTMEDRLSILEQTLKYGHIAPSAPDTLACYPFYDQDPFIIKECPAIYFAGNQPRFQTKKLTGSCDQEVLLVTVPSFQETKSCVIINLRTMDCQPLIFSANLSSS</sequence>
<reference evidence="9" key="1">
    <citation type="submission" date="2015-02" db="EMBL/GenBank/DDBJ databases">
        <title>Genome sequencing for Strongylocentrotus purpuratus.</title>
        <authorList>
            <person name="Murali S."/>
            <person name="Liu Y."/>
            <person name="Vee V."/>
            <person name="English A."/>
            <person name="Wang M."/>
            <person name="Skinner E."/>
            <person name="Han Y."/>
            <person name="Muzny D.M."/>
            <person name="Worley K.C."/>
            <person name="Gibbs R.A."/>
        </authorList>
    </citation>
    <scope>NUCLEOTIDE SEQUENCE</scope>
</reference>
<dbReference type="InterPro" id="IPR040663">
    <property type="entry name" value="DNA_pol_D_N"/>
</dbReference>
<dbReference type="OMA" id="HCILIGT"/>
<dbReference type="EnsemblMetazoa" id="XM_030983957">
    <property type="protein sequence ID" value="XP_030839817"/>
    <property type="gene ID" value="LOC577017"/>
</dbReference>
<keyword evidence="9" id="KW-1185">Reference proteome</keyword>
<proteinExistence type="inferred from homology"/>
<dbReference type="Pfam" id="PF04042">
    <property type="entry name" value="DNA_pol_E_B"/>
    <property type="match status" value="1"/>
</dbReference>
<dbReference type="InterPro" id="IPR007185">
    <property type="entry name" value="DNA_pol_a/d/e_bsu"/>
</dbReference>
<dbReference type="GeneID" id="577017"/>
<keyword evidence="5" id="KW-0539">Nucleus</keyword>
<dbReference type="InterPro" id="IPR024826">
    <property type="entry name" value="DNA_pol_delta/II_ssu"/>
</dbReference>
<evidence type="ECO:0000313" key="9">
    <source>
        <dbReference type="Proteomes" id="UP000007110"/>
    </source>
</evidence>
<dbReference type="FunFam" id="3.60.21.50:FF:000002">
    <property type="entry name" value="DNA polymerase delta small subunit"/>
    <property type="match status" value="1"/>
</dbReference>
<dbReference type="AlphaFoldDB" id="A0A7M7NPW6"/>
<dbReference type="OrthoDB" id="3763at2759"/>
<evidence type="ECO:0000256" key="4">
    <source>
        <dbReference type="ARBA" id="ARBA00022705"/>
    </source>
</evidence>
<dbReference type="GO" id="GO:0006271">
    <property type="term" value="P:DNA strand elongation involved in DNA replication"/>
    <property type="evidence" value="ECO:0000318"/>
    <property type="project" value="GO_Central"/>
</dbReference>
<evidence type="ECO:0000256" key="3">
    <source>
        <dbReference type="ARBA" id="ARBA00017588"/>
    </source>
</evidence>
<protein>
    <recommendedName>
        <fullName evidence="3">DNA polymerase delta subunit 2</fullName>
    </recommendedName>
</protein>
<dbReference type="FunFam" id="2.40.50.430:FF:000001">
    <property type="entry name" value="DNA polymerase delta subunit 2"/>
    <property type="match status" value="1"/>
</dbReference>
<evidence type="ECO:0000259" key="6">
    <source>
        <dbReference type="Pfam" id="PF04042"/>
    </source>
</evidence>
<comment type="similarity">
    <text evidence="2">Belongs to the DNA polymerase delta/II small subunit family.</text>
</comment>
<dbReference type="Gene3D" id="2.40.50.430">
    <property type="match status" value="1"/>
</dbReference>
<comment type="subcellular location">
    <subcellularLocation>
        <location evidence="1">Nucleus</location>
    </subcellularLocation>
</comment>
<dbReference type="Proteomes" id="UP000007110">
    <property type="component" value="Unassembled WGS sequence"/>
</dbReference>
<dbReference type="Gene3D" id="3.60.21.50">
    <property type="match status" value="1"/>
</dbReference>
<evidence type="ECO:0000256" key="1">
    <source>
        <dbReference type="ARBA" id="ARBA00004123"/>
    </source>
</evidence>
<dbReference type="PANTHER" id="PTHR10416">
    <property type="entry name" value="DNA POLYMERASE DELTA SUBUNIT 2"/>
    <property type="match status" value="1"/>
</dbReference>
<dbReference type="GO" id="GO:0003677">
    <property type="term" value="F:DNA binding"/>
    <property type="evidence" value="ECO:0007669"/>
    <property type="project" value="InterPro"/>
</dbReference>
<dbReference type="CDD" id="cd07387">
    <property type="entry name" value="MPP_PolD2_C"/>
    <property type="match status" value="1"/>
</dbReference>
<dbReference type="InParanoid" id="A0A7M7NPW6"/>
<reference evidence="8" key="2">
    <citation type="submission" date="2021-01" db="UniProtKB">
        <authorList>
            <consortium name="EnsemblMetazoa"/>
        </authorList>
    </citation>
    <scope>IDENTIFICATION</scope>
</reference>
<evidence type="ECO:0000259" key="7">
    <source>
        <dbReference type="Pfam" id="PF18018"/>
    </source>
</evidence>
<dbReference type="PANTHER" id="PTHR10416:SF0">
    <property type="entry name" value="DNA POLYMERASE DELTA SUBUNIT 2"/>
    <property type="match status" value="1"/>
</dbReference>
<dbReference type="Pfam" id="PF18018">
    <property type="entry name" value="DNA_pol_D_N"/>
    <property type="match status" value="1"/>
</dbReference>
<feature type="domain" description="DNA polymerase alpha/delta/epsilon subunit B" evidence="6">
    <location>
        <begin position="183"/>
        <end position="397"/>
    </location>
</feature>
<dbReference type="CTD" id="5425"/>
<organism evidence="8 9">
    <name type="scientific">Strongylocentrotus purpuratus</name>
    <name type="common">Purple sea urchin</name>
    <dbReference type="NCBI Taxonomy" id="7668"/>
    <lineage>
        <taxon>Eukaryota</taxon>
        <taxon>Metazoa</taxon>
        <taxon>Echinodermata</taxon>
        <taxon>Eleutherozoa</taxon>
        <taxon>Echinozoa</taxon>
        <taxon>Echinoidea</taxon>
        <taxon>Euechinoidea</taxon>
        <taxon>Echinacea</taxon>
        <taxon>Camarodonta</taxon>
        <taxon>Echinidea</taxon>
        <taxon>Strongylocentrotidae</taxon>
        <taxon>Strongylocentrotus</taxon>
    </lineage>
</organism>
<evidence type="ECO:0000256" key="2">
    <source>
        <dbReference type="ARBA" id="ARBA00006035"/>
    </source>
</evidence>
<name>A0A7M7NPW6_STRPU</name>
<evidence type="ECO:0000256" key="5">
    <source>
        <dbReference type="ARBA" id="ARBA00023242"/>
    </source>
</evidence>
<feature type="domain" description="DNA polymerase delta subunit OB-fold" evidence="7">
    <location>
        <begin position="36"/>
        <end position="162"/>
    </location>
</feature>